<feature type="domain" description="Capsule biosynthesis GfcC-like N-terminal" evidence="2">
    <location>
        <begin position="43"/>
        <end position="88"/>
    </location>
</feature>
<dbReference type="Pfam" id="PF20616">
    <property type="entry name" value="Caps_syn_GfcC_N"/>
    <property type="match status" value="1"/>
</dbReference>
<evidence type="ECO:0000313" key="4">
    <source>
        <dbReference type="Proteomes" id="UP000176037"/>
    </source>
</evidence>
<protein>
    <submittedName>
        <fullName evidence="3">Uncharacterized protein</fullName>
    </submittedName>
</protein>
<gene>
    <name evidence="3" type="ORF">BFC17_10460</name>
</gene>
<sequence>MSVSEQDIDWDRSTLRKITISAPIFSNVLASDINLSDVFAQSAFNEFNQYVKSPPTSSRVFINLDPDFSRINHPQANPLLQGEWQLLLVHLKTPNSVSITGHVANHGQFNWQSGFTAVDYLTASQNMEGISFFDSAVFVIQPDGIIQEHPIRQLADTPFKDIAPGAVIYVPFPETLNLMNNQSGKNVDNQAALILLREMM</sequence>
<dbReference type="EMBL" id="MJIC01000004">
    <property type="protein sequence ID" value="OFI36079.1"/>
    <property type="molecule type" value="Genomic_DNA"/>
</dbReference>
<dbReference type="Proteomes" id="UP000176037">
    <property type="component" value="Unassembled WGS sequence"/>
</dbReference>
<name>A0A1E8FJF7_9ALTE</name>
<organism evidence="3 4">
    <name type="scientific">Alteromonas lipolytica</name>
    <dbReference type="NCBI Taxonomy" id="1856405"/>
    <lineage>
        <taxon>Bacteria</taxon>
        <taxon>Pseudomonadati</taxon>
        <taxon>Pseudomonadota</taxon>
        <taxon>Gammaproteobacteria</taxon>
        <taxon>Alteromonadales</taxon>
        <taxon>Alteromonadaceae</taxon>
        <taxon>Alteromonas/Salinimonas group</taxon>
        <taxon>Alteromonas</taxon>
    </lineage>
</organism>
<evidence type="ECO:0000313" key="3">
    <source>
        <dbReference type="EMBL" id="OFI36079.1"/>
    </source>
</evidence>
<proteinExistence type="predicted"/>
<evidence type="ECO:0000259" key="2">
    <source>
        <dbReference type="Pfam" id="PF20616"/>
    </source>
</evidence>
<dbReference type="InterPro" id="IPR046459">
    <property type="entry name" value="Caps_syn_GfcC_N"/>
</dbReference>
<comment type="caution">
    <text evidence="3">The sequence shown here is derived from an EMBL/GenBank/DDBJ whole genome shotgun (WGS) entry which is preliminary data.</text>
</comment>
<dbReference type="STRING" id="1856405.BFC17_10460"/>
<dbReference type="Pfam" id="PF06251">
    <property type="entry name" value="Caps_syn_GfcC_C"/>
    <property type="match status" value="1"/>
</dbReference>
<keyword evidence="4" id="KW-1185">Reference proteome</keyword>
<dbReference type="AlphaFoldDB" id="A0A1E8FJF7"/>
<dbReference type="Gene3D" id="3.10.20.700">
    <property type="match status" value="1"/>
</dbReference>
<accession>A0A1E8FJF7</accession>
<evidence type="ECO:0000259" key="1">
    <source>
        <dbReference type="Pfam" id="PF06251"/>
    </source>
</evidence>
<dbReference type="InterPro" id="IPR010425">
    <property type="entry name" value="Caps_synth_GfcC-like_C"/>
</dbReference>
<feature type="domain" description="Capsule biosynthesis GfcC-like C-terminal" evidence="1">
    <location>
        <begin position="107"/>
        <end position="176"/>
    </location>
</feature>
<dbReference type="Gene3D" id="3.10.560.10">
    <property type="entry name" value="Outer membrane lipoprotein wza domain like"/>
    <property type="match status" value="1"/>
</dbReference>
<reference evidence="3 4" key="1">
    <citation type="submission" date="2016-09" db="EMBL/GenBank/DDBJ databases">
        <title>Alteromonas lipolytica, a new species isolated from sea water.</title>
        <authorList>
            <person name="Wu Y.-H."/>
            <person name="Cheng H."/>
            <person name="Xu X.-W."/>
        </authorList>
    </citation>
    <scope>NUCLEOTIDE SEQUENCE [LARGE SCALE GENOMIC DNA]</scope>
    <source>
        <strain evidence="3 4">JW12</strain>
    </source>
</reference>